<dbReference type="GeneTree" id="ENSGT00530000064359"/>
<reference evidence="9" key="2">
    <citation type="submission" date="2025-09" db="UniProtKB">
        <authorList>
            <consortium name="Ensembl"/>
        </authorList>
    </citation>
    <scope>IDENTIFICATION</scope>
</reference>
<comment type="similarity">
    <text evidence="2 8">Belongs to the glycosyltransferase 92 family.</text>
</comment>
<sequence>MASKSRADFKWKCFYMFNLLVMILSFFYYFNLMSTVKNTQRDAAYAPNIANSSITALGDNQTFILSPYYDPRGHTPSVRVLAIIHHTVKELYCWFHCDYNSSVSVRAQVDLHKDRFEHPYGTADLLCTEPPDCPYRYISIHWSNTSHITHLPRFEVRNHPPPAAPSVNFTVCISTMYGDYNNVLQTIQSLEMYKLLGAGRVTLYLNQCHQNLEKVLRYYVEEGILEVIPWPIHRFLRTSTEWHYYKNCSNQVGYYGQTATLNDCLYRNMYRSKFVFLNDIDEIILPVKYNDWPSLMKVLHKRYPKTSVFSFTNHVFPSLPNVKRLNMWRDIPGVNILQNVFKEPATCQCKLLVNPRKVYQTSIHSVLKHDGRFTNLPVDLAFNYHCKEQPPTVKRDLLVEDRTIWRYNVSLQQNVNKVIQRVSAWIP</sequence>
<dbReference type="OrthoDB" id="2526284at2759"/>
<comment type="subcellular location">
    <subcellularLocation>
        <location evidence="1">Membrane</location>
        <topology evidence="1">Single-pass membrane protein</topology>
    </subcellularLocation>
</comment>
<keyword evidence="7 8" id="KW-0472">Membrane</keyword>
<evidence type="ECO:0000313" key="9">
    <source>
        <dbReference type="Ensembl" id="ENSLLEP00000024148.1"/>
    </source>
</evidence>
<evidence type="ECO:0000256" key="3">
    <source>
        <dbReference type="ARBA" id="ARBA00022676"/>
    </source>
</evidence>
<evidence type="ECO:0000256" key="6">
    <source>
        <dbReference type="ARBA" id="ARBA00022989"/>
    </source>
</evidence>
<dbReference type="InterPro" id="IPR008166">
    <property type="entry name" value="Glyco_transf_92"/>
</dbReference>
<evidence type="ECO:0000256" key="5">
    <source>
        <dbReference type="ARBA" id="ARBA00022692"/>
    </source>
</evidence>
<dbReference type="PANTHER" id="PTHR21461">
    <property type="entry name" value="GLYCOSYLTRANSFERASE FAMILY 92 PROTEIN"/>
    <property type="match status" value="1"/>
</dbReference>
<dbReference type="Proteomes" id="UP000694569">
    <property type="component" value="Unplaced"/>
</dbReference>
<keyword evidence="5 8" id="KW-0812">Transmembrane</keyword>
<dbReference type="Pfam" id="PF01697">
    <property type="entry name" value="Glyco_transf_92"/>
    <property type="match status" value="1"/>
</dbReference>
<evidence type="ECO:0000313" key="10">
    <source>
        <dbReference type="Proteomes" id="UP000694569"/>
    </source>
</evidence>
<evidence type="ECO:0000256" key="2">
    <source>
        <dbReference type="ARBA" id="ARBA00007647"/>
    </source>
</evidence>
<proteinExistence type="inferred from homology"/>
<reference evidence="9" key="1">
    <citation type="submission" date="2025-08" db="UniProtKB">
        <authorList>
            <consortium name="Ensembl"/>
        </authorList>
    </citation>
    <scope>IDENTIFICATION</scope>
</reference>
<dbReference type="AlphaFoldDB" id="A0A8C5PKV2"/>
<evidence type="ECO:0000256" key="7">
    <source>
        <dbReference type="ARBA" id="ARBA00023136"/>
    </source>
</evidence>
<evidence type="ECO:0000256" key="8">
    <source>
        <dbReference type="RuleBase" id="RU366017"/>
    </source>
</evidence>
<protein>
    <recommendedName>
        <fullName evidence="8">Glycosyltransferase family 92 protein</fullName>
        <ecNumber evidence="8">2.4.1.-</ecNumber>
    </recommendedName>
</protein>
<name>A0A8C5PKV2_9ANUR</name>
<keyword evidence="10" id="KW-1185">Reference proteome</keyword>
<evidence type="ECO:0000256" key="1">
    <source>
        <dbReference type="ARBA" id="ARBA00004167"/>
    </source>
</evidence>
<accession>A0A8C5PKV2</accession>
<dbReference type="EC" id="2.4.1.-" evidence="8"/>
<dbReference type="GO" id="GO:0016757">
    <property type="term" value="F:glycosyltransferase activity"/>
    <property type="evidence" value="ECO:0007669"/>
    <property type="project" value="UniProtKB-UniRule"/>
</dbReference>
<keyword evidence="6 8" id="KW-1133">Transmembrane helix</keyword>
<dbReference type="GO" id="GO:0016020">
    <property type="term" value="C:membrane"/>
    <property type="evidence" value="ECO:0007669"/>
    <property type="project" value="UniProtKB-SubCell"/>
</dbReference>
<dbReference type="Ensembl" id="ENSLLET00000025071.1">
    <property type="protein sequence ID" value="ENSLLEP00000024148.1"/>
    <property type="gene ID" value="ENSLLEG00000015367.1"/>
</dbReference>
<keyword evidence="4 8" id="KW-0808">Transferase</keyword>
<feature type="transmembrane region" description="Helical" evidence="8">
    <location>
        <begin position="12"/>
        <end position="30"/>
    </location>
</feature>
<evidence type="ECO:0000256" key="4">
    <source>
        <dbReference type="ARBA" id="ARBA00022679"/>
    </source>
</evidence>
<keyword evidence="3 8" id="KW-0328">Glycosyltransferase</keyword>
<dbReference type="GO" id="GO:0005737">
    <property type="term" value="C:cytoplasm"/>
    <property type="evidence" value="ECO:0007669"/>
    <property type="project" value="TreeGrafter"/>
</dbReference>
<organism evidence="9 10">
    <name type="scientific">Leptobrachium leishanense</name>
    <name type="common">Leishan spiny toad</name>
    <dbReference type="NCBI Taxonomy" id="445787"/>
    <lineage>
        <taxon>Eukaryota</taxon>
        <taxon>Metazoa</taxon>
        <taxon>Chordata</taxon>
        <taxon>Craniata</taxon>
        <taxon>Vertebrata</taxon>
        <taxon>Euteleostomi</taxon>
        <taxon>Amphibia</taxon>
        <taxon>Batrachia</taxon>
        <taxon>Anura</taxon>
        <taxon>Pelobatoidea</taxon>
        <taxon>Megophryidae</taxon>
        <taxon>Leptobrachium</taxon>
    </lineage>
</organism>
<dbReference type="PANTHER" id="PTHR21461:SF98">
    <property type="entry name" value="GLYCOSYLTRANSFERASE FAMILY 92 PROTEIN"/>
    <property type="match status" value="1"/>
</dbReference>